<name>A0A915LNE0_MELJA</name>
<keyword evidence="1" id="KW-1185">Reference proteome</keyword>
<organism evidence="1 2">
    <name type="scientific">Meloidogyne javanica</name>
    <name type="common">Root-knot nematode worm</name>
    <dbReference type="NCBI Taxonomy" id="6303"/>
    <lineage>
        <taxon>Eukaryota</taxon>
        <taxon>Metazoa</taxon>
        <taxon>Ecdysozoa</taxon>
        <taxon>Nematoda</taxon>
        <taxon>Chromadorea</taxon>
        <taxon>Rhabditida</taxon>
        <taxon>Tylenchina</taxon>
        <taxon>Tylenchomorpha</taxon>
        <taxon>Tylenchoidea</taxon>
        <taxon>Meloidogynidae</taxon>
        <taxon>Meloidogyninae</taxon>
        <taxon>Meloidogyne</taxon>
        <taxon>Meloidogyne incognita group</taxon>
    </lineage>
</organism>
<accession>A0A915LNE0</accession>
<dbReference type="Proteomes" id="UP000887561">
    <property type="component" value="Unplaced"/>
</dbReference>
<protein>
    <submittedName>
        <fullName evidence="2">Uncharacterized protein</fullName>
    </submittedName>
</protein>
<dbReference type="AlphaFoldDB" id="A0A915LNE0"/>
<sequence>TMFLTLTEPPGTLKNLIGFNDSNTIDDKNESTEEEFDINSHVEDDFPCEPVDPNCIDVAIIANTTPTDLDSLSRQWKYNFSRRPTWYDAEGGRLNEELKFLTTLQNRSRDTYILDESYLLRNFERDDSDPRLGLIPEDDAPMASYQVLIQTADPKSREHNVLSRIDLLKHVNLLKEITQMHIFKFGRYD</sequence>
<dbReference type="WBParaSite" id="scaffold15226_cov201.g17799">
    <property type="protein sequence ID" value="scaffold15226_cov201.g17799"/>
    <property type="gene ID" value="scaffold15226_cov201.g17799"/>
</dbReference>
<evidence type="ECO:0000313" key="2">
    <source>
        <dbReference type="WBParaSite" id="scaffold15226_cov201.g17799"/>
    </source>
</evidence>
<evidence type="ECO:0000313" key="1">
    <source>
        <dbReference type="Proteomes" id="UP000887561"/>
    </source>
</evidence>
<reference evidence="2" key="1">
    <citation type="submission" date="2022-11" db="UniProtKB">
        <authorList>
            <consortium name="WormBaseParasite"/>
        </authorList>
    </citation>
    <scope>IDENTIFICATION</scope>
</reference>
<proteinExistence type="predicted"/>